<keyword evidence="7 18" id="KW-0479">Metal-binding</keyword>
<feature type="binding site" evidence="18">
    <location>
        <position position="353"/>
    </location>
    <ligand>
        <name>UDP-N-acetyl-alpha-D-glucosamine</name>
        <dbReference type="ChEBI" id="CHEBI:57705"/>
    </ligand>
</feature>
<keyword evidence="5 18" id="KW-0808">Transferase</keyword>
<feature type="binding site" evidence="18">
    <location>
        <position position="108"/>
    </location>
    <ligand>
        <name>Mg(2+)</name>
        <dbReference type="ChEBI" id="CHEBI:18420"/>
    </ligand>
</feature>
<dbReference type="Proteomes" id="UP000440694">
    <property type="component" value="Unassembled WGS sequence"/>
</dbReference>
<dbReference type="PANTHER" id="PTHR43584">
    <property type="entry name" value="NUCLEOTIDYL TRANSFERASE"/>
    <property type="match status" value="1"/>
</dbReference>
<keyword evidence="4 18" id="KW-0963">Cytoplasm</keyword>
<dbReference type="GO" id="GO:0008360">
    <property type="term" value="P:regulation of cell shape"/>
    <property type="evidence" value="ECO:0007669"/>
    <property type="project" value="UniProtKB-KW"/>
</dbReference>
<dbReference type="PANTHER" id="PTHR43584:SF3">
    <property type="entry name" value="BIFUNCTIONAL PROTEIN GLMU"/>
    <property type="match status" value="1"/>
</dbReference>
<evidence type="ECO:0000256" key="1">
    <source>
        <dbReference type="ARBA" id="ARBA00004496"/>
    </source>
</evidence>
<dbReference type="Gene3D" id="3.90.550.10">
    <property type="entry name" value="Spore Coat Polysaccharide Biosynthesis Protein SpsA, Chain A"/>
    <property type="match status" value="1"/>
</dbReference>
<dbReference type="NCBIfam" id="TIGR01173">
    <property type="entry name" value="glmU"/>
    <property type="match status" value="1"/>
</dbReference>
<feature type="binding site" evidence="18">
    <location>
        <position position="159"/>
    </location>
    <ligand>
        <name>UDP-N-acetyl-alpha-D-glucosamine</name>
        <dbReference type="ChEBI" id="CHEBI:57705"/>
    </ligand>
</feature>
<comment type="catalytic activity">
    <reaction evidence="15 18">
        <text>alpha-D-glucosamine 1-phosphate + acetyl-CoA = N-acetyl-alpha-D-glucosamine 1-phosphate + CoA + H(+)</text>
        <dbReference type="Rhea" id="RHEA:13725"/>
        <dbReference type="ChEBI" id="CHEBI:15378"/>
        <dbReference type="ChEBI" id="CHEBI:57287"/>
        <dbReference type="ChEBI" id="CHEBI:57288"/>
        <dbReference type="ChEBI" id="CHEBI:57776"/>
        <dbReference type="ChEBI" id="CHEBI:58516"/>
        <dbReference type="EC" id="2.3.1.157"/>
    </reaction>
</comment>
<dbReference type="NCBIfam" id="NF010933">
    <property type="entry name" value="PRK14353.1"/>
    <property type="match status" value="1"/>
</dbReference>
<evidence type="ECO:0000256" key="6">
    <source>
        <dbReference type="ARBA" id="ARBA00022695"/>
    </source>
</evidence>
<dbReference type="InterPro" id="IPR029044">
    <property type="entry name" value="Nucleotide-diphossugar_trans"/>
</dbReference>
<feature type="binding site" evidence="18">
    <location>
        <position position="25"/>
    </location>
    <ligand>
        <name>UDP-N-acetyl-alpha-D-glucosamine</name>
        <dbReference type="ChEBI" id="CHEBI:57705"/>
    </ligand>
</feature>
<dbReference type="GO" id="GO:0006048">
    <property type="term" value="P:UDP-N-acetylglucosamine biosynthetic process"/>
    <property type="evidence" value="ECO:0007669"/>
    <property type="project" value="UniProtKB-UniPathway"/>
</dbReference>
<evidence type="ECO:0000259" key="19">
    <source>
        <dbReference type="Pfam" id="PF12804"/>
    </source>
</evidence>
<name>A0A6I3KFD4_9HYPH</name>
<feature type="domain" description="MobA-like NTP transferase" evidence="19">
    <location>
        <begin position="8"/>
        <end position="145"/>
    </location>
</feature>
<comment type="similarity">
    <text evidence="2 18">In the C-terminal section; belongs to the transferase hexapeptide repeat family.</text>
</comment>
<feature type="binding site" evidence="18">
    <location>
        <position position="367"/>
    </location>
    <ligand>
        <name>acetyl-CoA</name>
        <dbReference type="ChEBI" id="CHEBI:57288"/>
    </ligand>
</feature>
<feature type="binding site" evidence="18">
    <location>
        <position position="338"/>
    </location>
    <ligand>
        <name>UDP-N-acetyl-alpha-D-glucosamine</name>
        <dbReference type="ChEBI" id="CHEBI:57705"/>
    </ligand>
</feature>
<dbReference type="InterPro" id="IPR011004">
    <property type="entry name" value="Trimer_LpxA-like_sf"/>
</dbReference>
<sequence>MSRPPLLVVVLAAGQGTRMKSALPKVLHKVGGRSMLGHVLALAQGIGANALSVVVGPGMEAVRAEALAQAPGAKIHLQEQQRGTADAVLAARDALKAHNGDVLVLYADTPLLTADALERLRARLDDGAGICVLGFEAGDPMGYGRLLTEGSGFLSAIREEKDASPAERAVRLCNSGVMAFRLPDLLGVLSRIGNANAKGEYYLTDVVEIARAGGTRAAVVTGAEEDVLGVNSRDQLAVAESIFQRRARLAVMREGTTLIAPETVWLSFDTKLGRDVVIEPNVFFGPGVTVEDGTEIKANCHFERARIGKNARVGPFARLRPGADLGANVHVGNFVEVKNSTLGVGAKANHLSYIGDGTVGAGANIGAGTIFCNYDGFLKHRTEIGDGAFVGSNTSLVAPVKIGEGAYIGSGSVITKNVAPGALALGRSAQEERPGWAAKFRTMMAKRKAKPG</sequence>
<evidence type="ECO:0000256" key="7">
    <source>
        <dbReference type="ARBA" id="ARBA00022723"/>
    </source>
</evidence>
<comment type="cofactor">
    <cofactor evidence="18">
        <name>Mg(2+)</name>
        <dbReference type="ChEBI" id="CHEBI:18420"/>
    </cofactor>
    <text evidence="18">Binds 1 Mg(2+) ion per subunit.</text>
</comment>
<keyword evidence="11 18" id="KW-0573">Peptidoglycan synthesis</keyword>
<dbReference type="GO" id="GO:0000902">
    <property type="term" value="P:cell morphogenesis"/>
    <property type="evidence" value="ECO:0007669"/>
    <property type="project" value="UniProtKB-UniRule"/>
</dbReference>
<organism evidence="20 21">
    <name type="scientific">Hyphomicrobium album</name>
    <dbReference type="NCBI Taxonomy" id="2665159"/>
    <lineage>
        <taxon>Bacteria</taxon>
        <taxon>Pseudomonadati</taxon>
        <taxon>Pseudomonadota</taxon>
        <taxon>Alphaproteobacteria</taxon>
        <taxon>Hyphomicrobiales</taxon>
        <taxon>Hyphomicrobiaceae</taxon>
        <taxon>Hyphomicrobium</taxon>
    </lineage>
</organism>
<dbReference type="CDD" id="cd03353">
    <property type="entry name" value="LbH_GlmU_C"/>
    <property type="match status" value="1"/>
</dbReference>
<feature type="binding site" evidence="18">
    <location>
        <position position="231"/>
    </location>
    <ligand>
        <name>UDP-N-acetyl-alpha-D-glucosamine</name>
        <dbReference type="ChEBI" id="CHEBI:57705"/>
    </ligand>
</feature>
<evidence type="ECO:0000256" key="10">
    <source>
        <dbReference type="ARBA" id="ARBA00022960"/>
    </source>
</evidence>
<accession>A0A6I3KFD4</accession>
<feature type="binding site" evidence="18">
    <location>
        <begin position="373"/>
        <end position="374"/>
    </location>
    <ligand>
        <name>acetyl-CoA</name>
        <dbReference type="ChEBI" id="CHEBI:57288"/>
    </ligand>
</feature>
<feature type="binding site" evidence="18">
    <location>
        <position position="392"/>
    </location>
    <ligand>
        <name>acetyl-CoA</name>
        <dbReference type="ChEBI" id="CHEBI:57288"/>
    </ligand>
</feature>
<keyword evidence="10 18" id="KW-0133">Cell shape</keyword>
<comment type="similarity">
    <text evidence="3 18">In the N-terminal section; belongs to the N-acetylglucosamine-1-phosphate uridyltransferase family.</text>
</comment>
<feature type="binding site" evidence="18">
    <location>
        <position position="174"/>
    </location>
    <ligand>
        <name>UDP-N-acetyl-alpha-D-glucosamine</name>
        <dbReference type="ChEBI" id="CHEBI:57705"/>
    </ligand>
</feature>
<comment type="subcellular location">
    <subcellularLocation>
        <location evidence="1 18">Cytoplasm</location>
    </subcellularLocation>
</comment>
<feature type="binding site" evidence="18">
    <location>
        <position position="410"/>
    </location>
    <ligand>
        <name>acetyl-CoA</name>
        <dbReference type="ChEBI" id="CHEBI:57288"/>
    </ligand>
</feature>
<feature type="binding site" evidence="18">
    <location>
        <begin position="83"/>
        <end position="84"/>
    </location>
    <ligand>
        <name>UDP-N-acetyl-alpha-D-glucosamine</name>
        <dbReference type="ChEBI" id="CHEBI:57705"/>
    </ligand>
</feature>
<keyword evidence="6 18" id="KW-0548">Nucleotidyltransferase</keyword>
<dbReference type="Gene3D" id="2.160.10.10">
    <property type="entry name" value="Hexapeptide repeat proteins"/>
    <property type="match status" value="1"/>
</dbReference>
<dbReference type="GO" id="GO:0009252">
    <property type="term" value="P:peptidoglycan biosynthetic process"/>
    <property type="evidence" value="ECO:0007669"/>
    <property type="project" value="UniProtKB-UniRule"/>
</dbReference>
<dbReference type="Pfam" id="PF00132">
    <property type="entry name" value="Hexapep"/>
    <property type="match status" value="2"/>
</dbReference>
<keyword evidence="8 18" id="KW-0677">Repeat</keyword>
<dbReference type="InterPro" id="IPR018357">
    <property type="entry name" value="Hexapep_transf_CS"/>
</dbReference>
<comment type="caution">
    <text evidence="18">Lacks conserved residue(s) required for the propagation of feature annotation.</text>
</comment>
<evidence type="ECO:0000256" key="18">
    <source>
        <dbReference type="HAMAP-Rule" id="MF_01631"/>
    </source>
</evidence>
<dbReference type="RefSeq" id="WP_154737795.1">
    <property type="nucleotide sequence ID" value="NZ_WMBQ01000001.1"/>
</dbReference>
<dbReference type="InterPro" id="IPR005882">
    <property type="entry name" value="Bifunctional_GlmU"/>
</dbReference>
<comment type="pathway">
    <text evidence="18">Nucleotide-sugar biosynthesis; UDP-N-acetyl-alpha-D-glucosamine biosynthesis; UDP-N-acetyl-alpha-D-glucosamine from N-acetyl-alpha-D-glucosamine 1-phosphate: step 1/1.</text>
</comment>
<feature type="region of interest" description="Linker" evidence="18">
    <location>
        <begin position="234"/>
        <end position="254"/>
    </location>
</feature>
<dbReference type="AlphaFoldDB" id="A0A6I3KFD4"/>
<feature type="region of interest" description="N-acetyltransferase" evidence="18">
    <location>
        <begin position="255"/>
        <end position="452"/>
    </location>
</feature>
<keyword evidence="13 18" id="KW-0012">Acyltransferase</keyword>
<dbReference type="HAMAP" id="MF_01631">
    <property type="entry name" value="GlmU"/>
    <property type="match status" value="1"/>
</dbReference>
<dbReference type="InterPro" id="IPR025877">
    <property type="entry name" value="MobA-like_NTP_Trfase"/>
</dbReference>
<comment type="pathway">
    <text evidence="18">Nucleotide-sugar biosynthesis; UDP-N-acetyl-alpha-D-glucosamine biosynthesis; N-acetyl-alpha-D-glucosamine 1-phosphate from alpha-D-glucosamine 6-phosphate (route II): step 2/2.</text>
</comment>
<feature type="binding site" evidence="18">
    <location>
        <position position="364"/>
    </location>
    <ligand>
        <name>UDP-N-acetyl-alpha-D-glucosamine</name>
        <dbReference type="ChEBI" id="CHEBI:57705"/>
    </ligand>
</feature>
<evidence type="ECO:0000256" key="16">
    <source>
        <dbReference type="ARBA" id="ARBA00048493"/>
    </source>
</evidence>
<evidence type="ECO:0000256" key="9">
    <source>
        <dbReference type="ARBA" id="ARBA00022842"/>
    </source>
</evidence>
<feature type="binding site" evidence="18">
    <location>
        <position position="78"/>
    </location>
    <ligand>
        <name>UDP-N-acetyl-alpha-D-glucosamine</name>
        <dbReference type="ChEBI" id="CHEBI:57705"/>
    </ligand>
</feature>
<dbReference type="PROSITE" id="PS00101">
    <property type="entry name" value="HEXAPEP_TRANSFERASES"/>
    <property type="match status" value="1"/>
</dbReference>
<dbReference type="GO" id="GO:0016020">
    <property type="term" value="C:membrane"/>
    <property type="evidence" value="ECO:0007669"/>
    <property type="project" value="GOC"/>
</dbReference>
<feature type="binding site" evidence="18">
    <location>
        <position position="231"/>
    </location>
    <ligand>
        <name>Mg(2+)</name>
        <dbReference type="ChEBI" id="CHEBI:18420"/>
    </ligand>
</feature>
<feature type="binding site" evidence="18">
    <location>
        <position position="427"/>
    </location>
    <ligand>
        <name>acetyl-CoA</name>
        <dbReference type="ChEBI" id="CHEBI:57288"/>
    </ligand>
</feature>
<dbReference type="GO" id="GO:0005737">
    <property type="term" value="C:cytoplasm"/>
    <property type="evidence" value="ECO:0007669"/>
    <property type="project" value="UniProtKB-SubCell"/>
</dbReference>
<dbReference type="InterPro" id="IPR001451">
    <property type="entry name" value="Hexapep"/>
</dbReference>
<dbReference type="Pfam" id="PF12804">
    <property type="entry name" value="NTP_transf_3"/>
    <property type="match status" value="1"/>
</dbReference>
<evidence type="ECO:0000256" key="13">
    <source>
        <dbReference type="ARBA" id="ARBA00023315"/>
    </source>
</evidence>
<feature type="binding site" evidence="18">
    <location>
        <position position="144"/>
    </location>
    <ligand>
        <name>UDP-N-acetyl-alpha-D-glucosamine</name>
        <dbReference type="ChEBI" id="CHEBI:57705"/>
    </ligand>
</feature>
<protein>
    <recommendedName>
        <fullName evidence="18">Bifunctional protein GlmU</fullName>
    </recommendedName>
    <domain>
        <recommendedName>
            <fullName evidence="18">UDP-N-acetylglucosamine pyrophosphorylase</fullName>
            <ecNumber evidence="18">2.7.7.23</ecNumber>
        </recommendedName>
        <alternativeName>
            <fullName evidence="18">N-acetylglucosamine-1-phosphate uridyltransferase</fullName>
        </alternativeName>
    </domain>
    <domain>
        <recommendedName>
            <fullName evidence="18">Glucosamine-1-phosphate N-acetyltransferase</fullName>
            <ecNumber evidence="18">2.3.1.157</ecNumber>
        </recommendedName>
    </domain>
</protein>
<evidence type="ECO:0000256" key="2">
    <source>
        <dbReference type="ARBA" id="ARBA00007707"/>
    </source>
</evidence>
<evidence type="ECO:0000256" key="5">
    <source>
        <dbReference type="ARBA" id="ARBA00022679"/>
    </source>
</evidence>
<evidence type="ECO:0000313" key="21">
    <source>
        <dbReference type="Proteomes" id="UP000440694"/>
    </source>
</evidence>
<comment type="caution">
    <text evidence="20">The sequence shown here is derived from an EMBL/GenBank/DDBJ whole genome shotgun (WGS) entry which is preliminary data.</text>
</comment>
<feature type="binding site" evidence="18">
    <location>
        <begin position="11"/>
        <end position="14"/>
    </location>
    <ligand>
        <name>UDP-N-acetyl-alpha-D-glucosamine</name>
        <dbReference type="ChEBI" id="CHEBI:57705"/>
    </ligand>
</feature>
<gene>
    <name evidence="18 20" type="primary">glmU</name>
    <name evidence="20" type="ORF">GIW81_02685</name>
</gene>
<keyword evidence="9 18" id="KW-0460">Magnesium</keyword>
<evidence type="ECO:0000256" key="14">
    <source>
        <dbReference type="ARBA" id="ARBA00023316"/>
    </source>
</evidence>
<comment type="catalytic activity">
    <reaction evidence="16 18">
        <text>N-acetyl-alpha-D-glucosamine 1-phosphate + UTP + H(+) = UDP-N-acetyl-alpha-D-glucosamine + diphosphate</text>
        <dbReference type="Rhea" id="RHEA:13509"/>
        <dbReference type="ChEBI" id="CHEBI:15378"/>
        <dbReference type="ChEBI" id="CHEBI:33019"/>
        <dbReference type="ChEBI" id="CHEBI:46398"/>
        <dbReference type="ChEBI" id="CHEBI:57705"/>
        <dbReference type="ChEBI" id="CHEBI:57776"/>
        <dbReference type="EC" id="2.7.7.23"/>
    </reaction>
</comment>
<dbReference type="EC" id="2.7.7.23" evidence="18"/>
<dbReference type="GO" id="GO:0000287">
    <property type="term" value="F:magnesium ion binding"/>
    <property type="evidence" value="ECO:0007669"/>
    <property type="project" value="UniProtKB-UniRule"/>
</dbReference>
<comment type="function">
    <text evidence="17 18">Catalyzes the last two sequential reactions in the de novo biosynthetic pathway for UDP-N-acetylglucosamine (UDP-GlcNAc). The C-terminal domain catalyzes the transfer of acetyl group from acetyl coenzyme A to glucosamine-1-phosphate (GlcN-1-P) to produce N-acetylglucosamine-1-phosphate (GlcNAc-1-P), which is converted into UDP-GlcNAc by the transfer of uridine 5-monophosphate (from uridine 5-triphosphate), a reaction catalyzed by the N-terminal domain.</text>
</comment>
<dbReference type="EC" id="2.3.1.157" evidence="18"/>
<comment type="pathway">
    <text evidence="18">Bacterial outer membrane biogenesis; LPS lipid A biosynthesis.</text>
</comment>
<dbReference type="SUPFAM" id="SSF51161">
    <property type="entry name" value="Trimeric LpxA-like enzymes"/>
    <property type="match status" value="1"/>
</dbReference>
<feature type="binding site" evidence="18">
    <location>
        <position position="320"/>
    </location>
    <ligand>
        <name>UDP-N-acetyl-alpha-D-glucosamine</name>
        <dbReference type="ChEBI" id="CHEBI:57705"/>
    </ligand>
</feature>
<evidence type="ECO:0000313" key="20">
    <source>
        <dbReference type="EMBL" id="MTD93238.1"/>
    </source>
</evidence>
<keyword evidence="21" id="KW-1185">Reference proteome</keyword>
<evidence type="ECO:0000256" key="12">
    <source>
        <dbReference type="ARBA" id="ARBA00023268"/>
    </source>
</evidence>
<evidence type="ECO:0000256" key="4">
    <source>
        <dbReference type="ARBA" id="ARBA00022490"/>
    </source>
</evidence>
<dbReference type="SUPFAM" id="SSF53448">
    <property type="entry name" value="Nucleotide-diphospho-sugar transferases"/>
    <property type="match status" value="1"/>
</dbReference>
<evidence type="ECO:0000256" key="3">
    <source>
        <dbReference type="ARBA" id="ARBA00007947"/>
    </source>
</evidence>
<feature type="region of interest" description="Pyrophosphorylase" evidence="18">
    <location>
        <begin position="1"/>
        <end position="233"/>
    </location>
</feature>
<feature type="active site" description="Proton acceptor" evidence="18">
    <location>
        <position position="350"/>
    </location>
</feature>
<proteinExistence type="inferred from homology"/>
<dbReference type="UniPathway" id="UPA00113">
    <property type="reaction ID" value="UER00532"/>
</dbReference>
<evidence type="ECO:0000256" key="15">
    <source>
        <dbReference type="ARBA" id="ARBA00048247"/>
    </source>
</evidence>
<dbReference type="InterPro" id="IPR050065">
    <property type="entry name" value="GlmU-like"/>
</dbReference>
<dbReference type="InterPro" id="IPR038009">
    <property type="entry name" value="GlmU_C_LbH"/>
</dbReference>
<evidence type="ECO:0000256" key="17">
    <source>
        <dbReference type="ARBA" id="ARBA00049628"/>
    </source>
</evidence>
<dbReference type="GO" id="GO:0071555">
    <property type="term" value="P:cell wall organization"/>
    <property type="evidence" value="ECO:0007669"/>
    <property type="project" value="UniProtKB-KW"/>
</dbReference>
<evidence type="ECO:0000256" key="8">
    <source>
        <dbReference type="ARBA" id="ARBA00022737"/>
    </source>
</evidence>
<reference evidence="20 21" key="1">
    <citation type="submission" date="2019-11" db="EMBL/GenBank/DDBJ databases">
        <title>Identification of a novel strain.</title>
        <authorList>
            <person name="Xu Q."/>
            <person name="Wang G."/>
        </authorList>
    </citation>
    <scope>NUCLEOTIDE SEQUENCE [LARGE SCALE GENOMIC DNA]</scope>
    <source>
        <strain evidence="21">xq</strain>
    </source>
</reference>
<dbReference type="GO" id="GO:0009245">
    <property type="term" value="P:lipid A biosynthetic process"/>
    <property type="evidence" value="ECO:0007669"/>
    <property type="project" value="UniProtKB-UniRule"/>
</dbReference>
<comment type="subunit">
    <text evidence="18">Homotrimer.</text>
</comment>
<dbReference type="GO" id="GO:0019134">
    <property type="term" value="F:glucosamine-1-phosphate N-acetyltransferase activity"/>
    <property type="evidence" value="ECO:0007669"/>
    <property type="project" value="UniProtKB-UniRule"/>
</dbReference>
<keyword evidence="14 18" id="KW-0961">Cell wall biogenesis/degradation</keyword>
<dbReference type="CDD" id="cd02540">
    <property type="entry name" value="GT2_GlmU_N_bac"/>
    <property type="match status" value="1"/>
</dbReference>
<keyword evidence="12 18" id="KW-0511">Multifunctional enzyme</keyword>
<dbReference type="UniPathway" id="UPA00973"/>
<dbReference type="EMBL" id="WMBQ01000001">
    <property type="protein sequence ID" value="MTD93238.1"/>
    <property type="molecule type" value="Genomic_DNA"/>
</dbReference>
<evidence type="ECO:0000256" key="11">
    <source>
        <dbReference type="ARBA" id="ARBA00022984"/>
    </source>
</evidence>
<dbReference type="GO" id="GO:0003977">
    <property type="term" value="F:UDP-N-acetylglucosamine diphosphorylase activity"/>
    <property type="evidence" value="ECO:0007669"/>
    <property type="project" value="UniProtKB-UniRule"/>
</dbReference>